<evidence type="ECO:0000256" key="3">
    <source>
        <dbReference type="ARBA" id="ARBA00022679"/>
    </source>
</evidence>
<dbReference type="PANTHER" id="PTHR31650">
    <property type="entry name" value="O-ACYLTRANSFERASE (WSD1-LIKE) FAMILY PROTEIN"/>
    <property type="match status" value="1"/>
</dbReference>
<evidence type="ECO:0000256" key="6">
    <source>
        <dbReference type="ARBA" id="ARBA00047604"/>
    </source>
</evidence>
<evidence type="ECO:0000313" key="11">
    <source>
        <dbReference type="EMBL" id="KAG0583745.1"/>
    </source>
</evidence>
<accession>A0A8T0IL36</accession>
<evidence type="ECO:0000256" key="8">
    <source>
        <dbReference type="SAM" id="Phobius"/>
    </source>
</evidence>
<keyword evidence="8" id="KW-1133">Transmembrane helix</keyword>
<dbReference type="InterPro" id="IPR023213">
    <property type="entry name" value="CAT-like_dom_sf"/>
</dbReference>
<dbReference type="InterPro" id="IPR004255">
    <property type="entry name" value="O-acyltransferase_WSD1_N"/>
</dbReference>
<evidence type="ECO:0000256" key="4">
    <source>
        <dbReference type="ARBA" id="ARBA00023315"/>
    </source>
</evidence>
<comment type="pathway">
    <text evidence="2">Lipid metabolism.</text>
</comment>
<dbReference type="GO" id="GO:0005783">
    <property type="term" value="C:endoplasmic reticulum"/>
    <property type="evidence" value="ECO:0007669"/>
    <property type="project" value="UniProtKB-SubCell"/>
</dbReference>
<evidence type="ECO:0008006" key="13">
    <source>
        <dbReference type="Google" id="ProtNLM"/>
    </source>
</evidence>
<dbReference type="InterPro" id="IPR009721">
    <property type="entry name" value="O-acyltransferase_WSD1_C"/>
</dbReference>
<organism evidence="11 12">
    <name type="scientific">Ceratodon purpureus</name>
    <name type="common">Fire moss</name>
    <name type="synonym">Dicranum purpureum</name>
    <dbReference type="NCBI Taxonomy" id="3225"/>
    <lineage>
        <taxon>Eukaryota</taxon>
        <taxon>Viridiplantae</taxon>
        <taxon>Streptophyta</taxon>
        <taxon>Embryophyta</taxon>
        <taxon>Bryophyta</taxon>
        <taxon>Bryophytina</taxon>
        <taxon>Bryopsida</taxon>
        <taxon>Dicranidae</taxon>
        <taxon>Pseudoditrichales</taxon>
        <taxon>Ditrichaceae</taxon>
        <taxon>Ceratodon</taxon>
    </lineage>
</organism>
<comment type="catalytic activity">
    <reaction evidence="7">
        <text>an acyl-CoA + a 1,2-diacyl-sn-glycerol = a triacyl-sn-glycerol + CoA</text>
        <dbReference type="Rhea" id="RHEA:10868"/>
        <dbReference type="ChEBI" id="CHEBI:17815"/>
        <dbReference type="ChEBI" id="CHEBI:57287"/>
        <dbReference type="ChEBI" id="CHEBI:58342"/>
        <dbReference type="ChEBI" id="CHEBI:64615"/>
        <dbReference type="EC" id="2.3.1.20"/>
    </reaction>
</comment>
<dbReference type="EMBL" id="CM026423">
    <property type="protein sequence ID" value="KAG0583745.1"/>
    <property type="molecule type" value="Genomic_DNA"/>
</dbReference>
<keyword evidence="8" id="KW-0472">Membrane</keyword>
<keyword evidence="4" id="KW-0012">Acyltransferase</keyword>
<dbReference type="GO" id="GO:0005886">
    <property type="term" value="C:plasma membrane"/>
    <property type="evidence" value="ECO:0007669"/>
    <property type="project" value="TreeGrafter"/>
</dbReference>
<feature type="transmembrane region" description="Helical" evidence="8">
    <location>
        <begin position="227"/>
        <end position="255"/>
    </location>
</feature>
<gene>
    <name evidence="11" type="ORF">KC19_3G159800</name>
</gene>
<evidence type="ECO:0000259" key="10">
    <source>
        <dbReference type="Pfam" id="PF06974"/>
    </source>
</evidence>
<evidence type="ECO:0000256" key="7">
    <source>
        <dbReference type="ARBA" id="ARBA00048109"/>
    </source>
</evidence>
<feature type="domain" description="O-acyltransferase WSD1 C-terminal" evidence="10">
    <location>
        <begin position="388"/>
        <end position="531"/>
    </location>
</feature>
<feature type="domain" description="O-acyltransferase WSD1-like N-terminal" evidence="9">
    <location>
        <begin position="92"/>
        <end position="299"/>
    </location>
</feature>
<keyword evidence="8" id="KW-0812">Transmembrane</keyword>
<reference evidence="11" key="1">
    <citation type="submission" date="2020-06" db="EMBL/GenBank/DDBJ databases">
        <title>WGS assembly of Ceratodon purpureus strain R40.</title>
        <authorList>
            <person name="Carey S.B."/>
            <person name="Jenkins J."/>
            <person name="Shu S."/>
            <person name="Lovell J.T."/>
            <person name="Sreedasyam A."/>
            <person name="Maumus F."/>
            <person name="Tiley G.P."/>
            <person name="Fernandez-Pozo N."/>
            <person name="Barry K."/>
            <person name="Chen C."/>
            <person name="Wang M."/>
            <person name="Lipzen A."/>
            <person name="Daum C."/>
            <person name="Saski C.A."/>
            <person name="Payton A.C."/>
            <person name="Mcbreen J.C."/>
            <person name="Conrad R.E."/>
            <person name="Kollar L.M."/>
            <person name="Olsson S."/>
            <person name="Huttunen S."/>
            <person name="Landis J.B."/>
            <person name="Wickett N.J."/>
            <person name="Johnson M.G."/>
            <person name="Rensing S.A."/>
            <person name="Grimwood J."/>
            <person name="Schmutz J."/>
            <person name="Mcdaniel S.F."/>
        </authorList>
    </citation>
    <scope>NUCLEOTIDE SEQUENCE</scope>
    <source>
        <strain evidence="11">R40</strain>
    </source>
</reference>
<name>A0A8T0IL36_CERPU</name>
<evidence type="ECO:0000256" key="1">
    <source>
        <dbReference type="ARBA" id="ARBA00004771"/>
    </source>
</evidence>
<sequence length="550" mass="61073">MASSWLLSVSCTEGCKGERTADVMDSNDPYLGLRLRKISTTEKATTLPAGELEEEPVTPAGRVFMQPDLNCYIICTLGFQDPINVVAFKRTLSETLVNHKRFHSVLKKNRRGRDIWVQVEVNIDDHVSEINEFTESEKTAPQFIQNYVSDVEHASPLDSSRPLWHCYIINGTSGIAASYMVIRVHHAFGDGTSLMSLLLACTRRLDSPGQLPSIPAASKKRKEKVPLFRWFFSCILLVWNTVVGVLLFLSTILWFRDSDSIIKGYDGVENAKKKIVYSVIDINDMRVVKDAVNGTVNDVLMGMVAAGLHKYVEGRYRQSIDSNPDAQGRLESEIRTHMKHMDANSPTKKTPPQVSTLRIRACALVNTRGSPGLQELASMLKGGSQMRWGNNVGYVLFPIPLNHHHEPLGYVRAAKKISDKKKASLEAYFTYWAASLLMYITGAKLPAMLTRRVILQTTLAISNMPGPTEPITFSGNPIVQMFPAVTRIPQGVSVFLQSYMGKASLVVMSAEDIVPDPEVLCEYCVASLQEMLESAVAKRSESSNASSKRP</sequence>
<dbReference type="AlphaFoldDB" id="A0A8T0IL36"/>
<dbReference type="InterPro" id="IPR045034">
    <property type="entry name" value="O-acyltransferase_WSD1-like"/>
</dbReference>
<dbReference type="PANTHER" id="PTHR31650:SF1">
    <property type="entry name" value="WAX ESTER SYNTHASE_DIACYLGLYCEROL ACYLTRANSFERASE 4-RELATED"/>
    <property type="match status" value="1"/>
</dbReference>
<comment type="catalytic activity">
    <reaction evidence="6">
        <text>a long chain fatty alcohol + a fatty acyl-CoA = a long-chain alcohol wax ester + CoA</text>
        <dbReference type="Rhea" id="RHEA:38443"/>
        <dbReference type="ChEBI" id="CHEBI:17135"/>
        <dbReference type="ChEBI" id="CHEBI:57287"/>
        <dbReference type="ChEBI" id="CHEBI:77636"/>
        <dbReference type="ChEBI" id="CHEBI:235323"/>
        <dbReference type="EC" id="2.3.1.75"/>
    </reaction>
</comment>
<evidence type="ECO:0000313" key="12">
    <source>
        <dbReference type="Proteomes" id="UP000822688"/>
    </source>
</evidence>
<keyword evidence="12" id="KW-1185">Reference proteome</keyword>
<comment type="similarity">
    <text evidence="5">In the N-terminal section; belongs to the long-chain O-acyltransferase family.</text>
</comment>
<comment type="caution">
    <text evidence="11">The sequence shown here is derived from an EMBL/GenBank/DDBJ whole genome shotgun (WGS) entry which is preliminary data.</text>
</comment>
<dbReference type="GO" id="GO:0047196">
    <property type="term" value="F:long-chain-alcohol O-fatty-acyltransferase activity"/>
    <property type="evidence" value="ECO:0007669"/>
    <property type="project" value="UniProtKB-EC"/>
</dbReference>
<dbReference type="GO" id="GO:0004144">
    <property type="term" value="F:diacylglycerol O-acyltransferase activity"/>
    <property type="evidence" value="ECO:0007669"/>
    <property type="project" value="UniProtKB-EC"/>
</dbReference>
<dbReference type="Proteomes" id="UP000822688">
    <property type="component" value="Chromosome 3"/>
</dbReference>
<protein>
    <recommendedName>
        <fullName evidence="13">Diacylglycerol O-acyltransferase</fullName>
    </recommendedName>
</protein>
<keyword evidence="3" id="KW-0808">Transferase</keyword>
<dbReference type="Pfam" id="PF06974">
    <property type="entry name" value="WS_DGAT_C"/>
    <property type="match status" value="1"/>
</dbReference>
<evidence type="ECO:0000259" key="9">
    <source>
        <dbReference type="Pfam" id="PF03007"/>
    </source>
</evidence>
<comment type="pathway">
    <text evidence="1">Glycerolipid metabolism; triacylglycerol biosynthesis.</text>
</comment>
<dbReference type="Gene3D" id="3.30.559.10">
    <property type="entry name" value="Chloramphenicol acetyltransferase-like domain"/>
    <property type="match status" value="1"/>
</dbReference>
<dbReference type="GO" id="GO:0019432">
    <property type="term" value="P:triglyceride biosynthetic process"/>
    <property type="evidence" value="ECO:0007669"/>
    <property type="project" value="TreeGrafter"/>
</dbReference>
<dbReference type="SUPFAM" id="SSF52777">
    <property type="entry name" value="CoA-dependent acyltransferases"/>
    <property type="match status" value="1"/>
</dbReference>
<proteinExistence type="inferred from homology"/>
<evidence type="ECO:0000256" key="2">
    <source>
        <dbReference type="ARBA" id="ARBA00005189"/>
    </source>
</evidence>
<dbReference type="Pfam" id="PF03007">
    <property type="entry name" value="WS_DGAT_cat"/>
    <property type="match status" value="1"/>
</dbReference>
<evidence type="ECO:0000256" key="5">
    <source>
        <dbReference type="ARBA" id="ARBA00024360"/>
    </source>
</evidence>